<dbReference type="GO" id="GO:0016020">
    <property type="term" value="C:membrane"/>
    <property type="evidence" value="ECO:0007669"/>
    <property type="project" value="UniProtKB-SubCell"/>
</dbReference>
<dbReference type="PANTHER" id="PTHR21716">
    <property type="entry name" value="TRANSMEMBRANE PROTEIN"/>
    <property type="match status" value="1"/>
</dbReference>
<comment type="similarity">
    <text evidence="2">Belongs to the autoinducer-2 exporter (AI-2E) (TC 2.A.86) family.</text>
</comment>
<dbReference type="STRING" id="1802479.A2Y68_02525"/>
<evidence type="ECO:0000313" key="8">
    <source>
        <dbReference type="Proteomes" id="UP000176778"/>
    </source>
</evidence>
<keyword evidence="5 6" id="KW-0472">Membrane</keyword>
<protein>
    <recommendedName>
        <fullName evidence="9">AI-2E family transporter</fullName>
    </recommendedName>
</protein>
<accession>A0A1F7X5N5</accession>
<evidence type="ECO:0000256" key="2">
    <source>
        <dbReference type="ARBA" id="ARBA00009773"/>
    </source>
</evidence>
<dbReference type="EMBL" id="MGFR01000001">
    <property type="protein sequence ID" value="OGM10291.1"/>
    <property type="molecule type" value="Genomic_DNA"/>
</dbReference>
<feature type="transmembrane region" description="Helical" evidence="6">
    <location>
        <begin position="131"/>
        <end position="154"/>
    </location>
</feature>
<evidence type="ECO:0000256" key="1">
    <source>
        <dbReference type="ARBA" id="ARBA00004141"/>
    </source>
</evidence>
<comment type="caution">
    <text evidence="7">The sequence shown here is derived from an EMBL/GenBank/DDBJ whole genome shotgun (WGS) entry which is preliminary data.</text>
</comment>
<dbReference type="GO" id="GO:0055085">
    <property type="term" value="P:transmembrane transport"/>
    <property type="evidence" value="ECO:0007669"/>
    <property type="project" value="TreeGrafter"/>
</dbReference>
<feature type="transmembrane region" description="Helical" evidence="6">
    <location>
        <begin position="61"/>
        <end position="82"/>
    </location>
</feature>
<keyword evidence="4 6" id="KW-1133">Transmembrane helix</keyword>
<evidence type="ECO:0000256" key="6">
    <source>
        <dbReference type="SAM" id="Phobius"/>
    </source>
</evidence>
<feature type="transmembrane region" description="Helical" evidence="6">
    <location>
        <begin position="31"/>
        <end position="49"/>
    </location>
</feature>
<evidence type="ECO:0000256" key="3">
    <source>
        <dbReference type="ARBA" id="ARBA00022692"/>
    </source>
</evidence>
<dbReference type="Pfam" id="PF01594">
    <property type="entry name" value="AI-2E_transport"/>
    <property type="match status" value="1"/>
</dbReference>
<name>A0A1F7X5N5_9BACT</name>
<feature type="transmembrane region" description="Helical" evidence="6">
    <location>
        <begin position="301"/>
        <end position="321"/>
    </location>
</feature>
<dbReference type="Proteomes" id="UP000176778">
    <property type="component" value="Unassembled WGS sequence"/>
</dbReference>
<dbReference type="PANTHER" id="PTHR21716:SF62">
    <property type="entry name" value="TRANSPORT PROTEIN YDBI-RELATED"/>
    <property type="match status" value="1"/>
</dbReference>
<comment type="subcellular location">
    <subcellularLocation>
        <location evidence="1">Membrane</location>
        <topology evidence="1">Multi-pass membrane protein</topology>
    </subcellularLocation>
</comment>
<sequence>MPRKIEISHKTIIFAVMFLLGLWFFYYIRDLIFELFIALVIMTILNPFVSKITKIKIPRGFAILIVYIVVLGIFGLGIAGVIPPLVEQTTGFVNNLPHFLSRIGVSRFMSEQVTSQLLSQLGAIPAQALKFGYSVFSNVLSVLTVLIFAFYLLLTRDKLDTQLAFLFGEDKRREIGRIIDMLETRLGSWVRGELLLMLLVGTLIYIGLALLGIPFALPLAIIAGLLEIVPILGPIIAAVPSVIIGFTISPVMGLAAAALAFLVQQFENYVFVPKIMEKSTGVSPLITLFALAIGYRIAGPAGAVISMPVVLALQVVLREYFLSRQ</sequence>
<keyword evidence="3 6" id="KW-0812">Transmembrane</keyword>
<organism evidence="7 8">
    <name type="scientific">Candidatus Woesebacteria bacterium RBG_13_46_13</name>
    <dbReference type="NCBI Taxonomy" id="1802479"/>
    <lineage>
        <taxon>Bacteria</taxon>
        <taxon>Candidatus Woeseibacteriota</taxon>
    </lineage>
</organism>
<evidence type="ECO:0000256" key="4">
    <source>
        <dbReference type="ARBA" id="ARBA00022989"/>
    </source>
</evidence>
<feature type="transmembrane region" description="Helical" evidence="6">
    <location>
        <begin position="235"/>
        <end position="263"/>
    </location>
</feature>
<gene>
    <name evidence="7" type="ORF">A2Y68_02525</name>
</gene>
<proteinExistence type="inferred from homology"/>
<dbReference type="AlphaFoldDB" id="A0A1F7X5N5"/>
<feature type="transmembrane region" description="Helical" evidence="6">
    <location>
        <begin position="7"/>
        <end position="25"/>
    </location>
</feature>
<evidence type="ECO:0000313" key="7">
    <source>
        <dbReference type="EMBL" id="OGM10291.1"/>
    </source>
</evidence>
<evidence type="ECO:0000256" key="5">
    <source>
        <dbReference type="ARBA" id="ARBA00023136"/>
    </source>
</evidence>
<feature type="transmembrane region" description="Helical" evidence="6">
    <location>
        <begin position="194"/>
        <end position="223"/>
    </location>
</feature>
<reference evidence="7 8" key="1">
    <citation type="journal article" date="2016" name="Nat. Commun.">
        <title>Thousands of microbial genomes shed light on interconnected biogeochemical processes in an aquifer system.</title>
        <authorList>
            <person name="Anantharaman K."/>
            <person name="Brown C.T."/>
            <person name="Hug L.A."/>
            <person name="Sharon I."/>
            <person name="Castelle C.J."/>
            <person name="Probst A.J."/>
            <person name="Thomas B.C."/>
            <person name="Singh A."/>
            <person name="Wilkins M.J."/>
            <person name="Karaoz U."/>
            <person name="Brodie E.L."/>
            <person name="Williams K.H."/>
            <person name="Hubbard S.S."/>
            <person name="Banfield J.F."/>
        </authorList>
    </citation>
    <scope>NUCLEOTIDE SEQUENCE [LARGE SCALE GENOMIC DNA]</scope>
</reference>
<evidence type="ECO:0008006" key="9">
    <source>
        <dbReference type="Google" id="ProtNLM"/>
    </source>
</evidence>
<dbReference type="InterPro" id="IPR002549">
    <property type="entry name" value="AI-2E-like"/>
</dbReference>